<proteinExistence type="predicted"/>
<sequence>MLLLATAVGGALVVTRYRAWHLRWGATSAEVAGAMPGDELLTRADFVATRAISIAAPPERVWPWIVQVGFRRAGFYSYDLLDNLGRSSADAVLDDFQHPAVGDLAAPMSSGDDDRTSFRVASIEEPRSLVWHKPDSTWAWRLTPDDAGGTRLVTRLKARYGPGPFWPITVLLMEIGDFPMMRRMLLGIAERAERPV</sequence>
<gene>
    <name evidence="1" type="ORF">EXE59_20050</name>
</gene>
<dbReference type="InterPro" id="IPR023393">
    <property type="entry name" value="START-like_dom_sf"/>
</dbReference>
<accession>A0A4Z1CPS8</accession>
<dbReference type="SUPFAM" id="SSF55961">
    <property type="entry name" value="Bet v1-like"/>
    <property type="match status" value="1"/>
</dbReference>
<comment type="caution">
    <text evidence="1">The sequence shown here is derived from an EMBL/GenBank/DDBJ whole genome shotgun (WGS) entry which is preliminary data.</text>
</comment>
<organism evidence="1 2">
    <name type="scientific">Nocardioides eburneiflavus</name>
    <dbReference type="NCBI Taxonomy" id="2518372"/>
    <lineage>
        <taxon>Bacteria</taxon>
        <taxon>Bacillati</taxon>
        <taxon>Actinomycetota</taxon>
        <taxon>Actinomycetes</taxon>
        <taxon>Propionibacteriales</taxon>
        <taxon>Nocardioidaceae</taxon>
        <taxon>Nocardioides</taxon>
    </lineage>
</organism>
<reference evidence="1 2" key="1">
    <citation type="submission" date="2019-04" db="EMBL/GenBank/DDBJ databases">
        <title>Three New Species of Nocardioides, Nocardioides euryhalodurans sp. nov., Nocardioides seonyuensis sp. nov. and Nocardioides eburneoflavus sp. nov. Isolated from Soil.</title>
        <authorList>
            <person name="Roh S.G."/>
            <person name="Lee C."/>
            <person name="Kim M.-K."/>
            <person name="Kim S.B."/>
        </authorList>
    </citation>
    <scope>NUCLEOTIDE SEQUENCE [LARGE SCALE GENOMIC DNA]</scope>
    <source>
        <strain evidence="1 2">MMS17-SY213</strain>
    </source>
</reference>
<dbReference type="Gene3D" id="3.30.530.20">
    <property type="match status" value="1"/>
</dbReference>
<dbReference type="Proteomes" id="UP000297496">
    <property type="component" value="Unassembled WGS sequence"/>
</dbReference>
<evidence type="ECO:0000313" key="2">
    <source>
        <dbReference type="Proteomes" id="UP000297496"/>
    </source>
</evidence>
<dbReference type="EMBL" id="SRRO01000001">
    <property type="protein sequence ID" value="TGN66991.1"/>
    <property type="molecule type" value="Genomic_DNA"/>
</dbReference>
<dbReference type="AlphaFoldDB" id="A0A4Z1CPS8"/>
<dbReference type="OrthoDB" id="3255669at2"/>
<protein>
    <submittedName>
        <fullName evidence="1">SRPBCC family protein</fullName>
    </submittedName>
</protein>
<keyword evidence="2" id="KW-1185">Reference proteome</keyword>
<evidence type="ECO:0000313" key="1">
    <source>
        <dbReference type="EMBL" id="TGN66991.1"/>
    </source>
</evidence>
<name>A0A4Z1CPS8_9ACTN</name>